<dbReference type="GO" id="GO:0005886">
    <property type="term" value="C:plasma membrane"/>
    <property type="evidence" value="ECO:0007669"/>
    <property type="project" value="TreeGrafter"/>
</dbReference>
<dbReference type="GO" id="GO:0006465">
    <property type="term" value="P:signal peptide processing"/>
    <property type="evidence" value="ECO:0007669"/>
    <property type="project" value="TreeGrafter"/>
</dbReference>
<comment type="similarity">
    <text evidence="1">Belongs to the peptidase A24 family.</text>
</comment>
<evidence type="ECO:0000259" key="3">
    <source>
        <dbReference type="Pfam" id="PF01478"/>
    </source>
</evidence>
<dbReference type="GO" id="GO:0032259">
    <property type="term" value="P:methylation"/>
    <property type="evidence" value="ECO:0007669"/>
    <property type="project" value="UniProtKB-KW"/>
</dbReference>
<dbReference type="InterPro" id="IPR000045">
    <property type="entry name" value="Prepilin_IV_endopep_pep"/>
</dbReference>
<dbReference type="GO" id="GO:0008168">
    <property type="term" value="F:methyltransferase activity"/>
    <property type="evidence" value="ECO:0007669"/>
    <property type="project" value="UniProtKB-KW"/>
</dbReference>
<feature type="domain" description="Prepilin type IV endopeptidase peptidase" evidence="3">
    <location>
        <begin position="73"/>
        <end position="176"/>
    </location>
</feature>
<evidence type="ECO:0000256" key="1">
    <source>
        <dbReference type="ARBA" id="ARBA00005801"/>
    </source>
</evidence>
<dbReference type="GO" id="GO:0004190">
    <property type="term" value="F:aspartic-type endopeptidase activity"/>
    <property type="evidence" value="ECO:0007669"/>
    <property type="project" value="InterPro"/>
</dbReference>
<dbReference type="PANTHER" id="PTHR30487:SF0">
    <property type="entry name" value="PREPILIN LEADER PEPTIDASE_N-METHYLTRANSFERASE-RELATED"/>
    <property type="match status" value="1"/>
</dbReference>
<feature type="transmembrane region" description="Helical" evidence="2">
    <location>
        <begin position="65"/>
        <end position="84"/>
    </location>
</feature>
<keyword evidence="5" id="KW-1185">Reference proteome</keyword>
<evidence type="ECO:0000256" key="2">
    <source>
        <dbReference type="SAM" id="Phobius"/>
    </source>
</evidence>
<dbReference type="PANTHER" id="PTHR30487">
    <property type="entry name" value="TYPE 4 PREPILIN-LIKE PROTEINS LEADER PEPTIDE-PROCESSING ENZYME"/>
    <property type="match status" value="1"/>
</dbReference>
<protein>
    <submittedName>
        <fullName evidence="4">Type IV leader peptidase</fullName>
        <ecNumber evidence="4">2.1.1.-</ecNumber>
    </submittedName>
</protein>
<evidence type="ECO:0000313" key="4">
    <source>
        <dbReference type="EMBL" id="APU15265.1"/>
    </source>
</evidence>
<dbReference type="InterPro" id="IPR050882">
    <property type="entry name" value="Prepilin_peptidase/N-MTase"/>
</dbReference>
<feature type="transmembrane region" description="Helical" evidence="2">
    <location>
        <begin position="90"/>
        <end position="110"/>
    </location>
</feature>
<dbReference type="EC" id="2.1.1.-" evidence="4"/>
<dbReference type="EMBL" id="CP016076">
    <property type="protein sequence ID" value="APU15265.1"/>
    <property type="molecule type" value="Genomic_DNA"/>
</dbReference>
<dbReference type="AlphaFoldDB" id="A0AAC9LFB6"/>
<keyword evidence="4" id="KW-0489">Methyltransferase</keyword>
<keyword evidence="4" id="KW-0808">Transferase</keyword>
<evidence type="ECO:0000313" key="5">
    <source>
        <dbReference type="Proteomes" id="UP000185511"/>
    </source>
</evidence>
<keyword evidence="2" id="KW-1133">Transmembrane helix</keyword>
<dbReference type="Proteomes" id="UP000185511">
    <property type="component" value="Chromosome"/>
</dbReference>
<organism evidence="4 5">
    <name type="scientific">Actinoalloteichus fjordicus</name>
    <dbReference type="NCBI Taxonomy" id="1612552"/>
    <lineage>
        <taxon>Bacteria</taxon>
        <taxon>Bacillati</taxon>
        <taxon>Actinomycetota</taxon>
        <taxon>Actinomycetes</taxon>
        <taxon>Pseudonocardiales</taxon>
        <taxon>Pseudonocardiaceae</taxon>
        <taxon>Actinoalloteichus</taxon>
    </lineage>
</organism>
<name>A0AAC9LFB6_9PSEU</name>
<gene>
    <name evidence="4" type="ORF">UA74_16085</name>
</gene>
<dbReference type="Gene3D" id="1.20.120.1220">
    <property type="match status" value="1"/>
</dbReference>
<feature type="transmembrane region" description="Helical" evidence="2">
    <location>
        <begin position="117"/>
        <end position="142"/>
    </location>
</feature>
<accession>A0AAC9LFB6</accession>
<dbReference type="KEGG" id="acad:UA74_16085"/>
<sequence length="214" mass="21970">MLMWWGLCGWTLLGAACGVGGSAVIRRFSNTRPPTRRHGSTGPLAVGTALLFGLLAWRVGVRPELLAYSALVAVGMPLAVIDWRERRLPTALLLPAYPVHVLLLGLAALVSDDLTSFLRAVSGMVVLFSGYLAVALCARGGLGAGDVRLAGLLGLVMGWAGWPVLLAGTVLGLVFATVQGAVLILLRGASPQSAMPLGPALLAGAVTVLLMAGG</sequence>
<keyword evidence="2" id="KW-0812">Transmembrane</keyword>
<dbReference type="Pfam" id="PF01478">
    <property type="entry name" value="Peptidase_A24"/>
    <property type="match status" value="1"/>
</dbReference>
<proteinExistence type="inferred from homology"/>
<feature type="transmembrane region" description="Helical" evidence="2">
    <location>
        <begin position="38"/>
        <end position="58"/>
    </location>
</feature>
<feature type="transmembrane region" description="Helical" evidence="2">
    <location>
        <begin position="193"/>
        <end position="212"/>
    </location>
</feature>
<reference evidence="5" key="1">
    <citation type="submission" date="2016-06" db="EMBL/GenBank/DDBJ databases">
        <title>Complete genome sequence of Actinoalloteichus fjordicus DSM 46855 (=ADI127-17), type strain of the new species Actinoalloteichus fjordicus.</title>
        <authorList>
            <person name="Ruckert C."/>
            <person name="Nouioui I."/>
            <person name="Willmese J."/>
            <person name="van Wezel G."/>
            <person name="Klenk H.-P."/>
            <person name="Kalinowski J."/>
            <person name="Zotchev S.B."/>
        </authorList>
    </citation>
    <scope>NUCLEOTIDE SEQUENCE [LARGE SCALE GENOMIC DNA]</scope>
    <source>
        <strain evidence="5">ADI127-7</strain>
    </source>
</reference>
<keyword evidence="2" id="KW-0472">Membrane</keyword>